<dbReference type="Pfam" id="PF25326">
    <property type="entry name" value="ARM_SRB8"/>
    <property type="match status" value="1"/>
</dbReference>
<feature type="compositionally biased region" description="Polar residues" evidence="12">
    <location>
        <begin position="34"/>
        <end position="44"/>
    </location>
</feature>
<comment type="function">
    <text evidence="10">Component of the SRB8-11 complex. The SRB8-11 complex is a regulatory module of the Mediator complex which is itself involved in regulation of basal and activated RNA polymerase II-dependent transcription. The SRB8-11 complex may be involved in the transcriptional repression of a subset of genes regulated by Mediator. It may inhibit the association of the Mediator complex with RNA polymerase II to form the holoenzyme complex.</text>
</comment>
<evidence type="ECO:0000256" key="12">
    <source>
        <dbReference type="SAM" id="MobiDB-lite"/>
    </source>
</evidence>
<evidence type="ECO:0000256" key="9">
    <source>
        <dbReference type="ARBA" id="ARBA00023242"/>
    </source>
</evidence>
<keyword evidence="7" id="KW-0010">Activator</keyword>
<dbReference type="GO" id="GO:0003712">
    <property type="term" value="F:transcription coregulator activity"/>
    <property type="evidence" value="ECO:0007669"/>
    <property type="project" value="InterPro"/>
</dbReference>
<evidence type="ECO:0000256" key="4">
    <source>
        <dbReference type="ARBA" id="ARBA00019622"/>
    </source>
</evidence>
<evidence type="ECO:0000259" key="13">
    <source>
        <dbReference type="SMART" id="SM01281"/>
    </source>
</evidence>
<keyword evidence="6" id="KW-0805">Transcription regulation</keyword>
<feature type="region of interest" description="Disordered" evidence="12">
    <location>
        <begin position="1388"/>
        <end position="1445"/>
    </location>
</feature>
<feature type="compositionally biased region" description="Polar residues" evidence="12">
    <location>
        <begin position="1"/>
        <end position="13"/>
    </location>
</feature>
<feature type="region of interest" description="Disordered" evidence="12">
    <location>
        <begin position="124"/>
        <end position="174"/>
    </location>
</feature>
<evidence type="ECO:0000256" key="8">
    <source>
        <dbReference type="ARBA" id="ARBA00023163"/>
    </source>
</evidence>
<dbReference type="SMART" id="SM01281">
    <property type="entry name" value="Med12"/>
    <property type="match status" value="1"/>
</dbReference>
<dbReference type="InterPro" id="IPR019035">
    <property type="entry name" value="Mediator_Med12"/>
</dbReference>
<feature type="region of interest" description="Disordered" evidence="12">
    <location>
        <begin position="1"/>
        <end position="79"/>
    </location>
</feature>
<comment type="subcellular location">
    <subcellularLocation>
        <location evidence="1">Nucleus</location>
    </subcellularLocation>
</comment>
<keyword evidence="8" id="KW-0804">Transcription</keyword>
<dbReference type="Pfam" id="PF09497">
    <property type="entry name" value="Med12"/>
    <property type="match status" value="1"/>
</dbReference>
<evidence type="ECO:0000313" key="14">
    <source>
        <dbReference type="EMBL" id="KAG6291964.1"/>
    </source>
</evidence>
<evidence type="ECO:0000256" key="1">
    <source>
        <dbReference type="ARBA" id="ARBA00004123"/>
    </source>
</evidence>
<keyword evidence="5" id="KW-0678">Repressor</keyword>
<evidence type="ECO:0000256" key="6">
    <source>
        <dbReference type="ARBA" id="ARBA00023015"/>
    </source>
</evidence>
<comment type="caution">
    <text evidence="14">The sequence shown here is derived from an EMBL/GenBank/DDBJ whole genome shotgun (WGS) entry which is preliminary data.</text>
</comment>
<feature type="domain" description="Mediator complex subunit Med12" evidence="13">
    <location>
        <begin position="286"/>
        <end position="349"/>
    </location>
</feature>
<dbReference type="PANTHER" id="PTHR46567">
    <property type="entry name" value="MEDIATOR OF RNA POLYMERASE II TRANSCRIPTION SUBUNIT 12"/>
    <property type="match status" value="1"/>
</dbReference>
<evidence type="ECO:0000256" key="2">
    <source>
        <dbReference type="ARBA" id="ARBA00010289"/>
    </source>
</evidence>
<keyword evidence="9" id="KW-0539">Nucleus</keyword>
<gene>
    <name evidence="14" type="ORF">E4U09_003630</name>
</gene>
<organism evidence="14 15">
    <name type="scientific">Claviceps aff. purpurea</name>
    <dbReference type="NCBI Taxonomy" id="1967640"/>
    <lineage>
        <taxon>Eukaryota</taxon>
        <taxon>Fungi</taxon>
        <taxon>Dikarya</taxon>
        <taxon>Ascomycota</taxon>
        <taxon>Pezizomycotina</taxon>
        <taxon>Sordariomycetes</taxon>
        <taxon>Hypocreomycetidae</taxon>
        <taxon>Hypocreales</taxon>
        <taxon>Clavicipitaceae</taxon>
        <taxon>Claviceps</taxon>
    </lineage>
</organism>
<protein>
    <recommendedName>
        <fullName evidence="4">Mediator of RNA polymerase II transcription subunit 12</fullName>
    </recommendedName>
    <alternativeName>
        <fullName evidence="11">Mediator complex subunit 12</fullName>
    </alternativeName>
</protein>
<accession>A0A9P7QIZ4</accession>
<dbReference type="GO" id="GO:0016592">
    <property type="term" value="C:mediator complex"/>
    <property type="evidence" value="ECO:0007669"/>
    <property type="project" value="InterPro"/>
</dbReference>
<reference evidence="14 15" key="1">
    <citation type="journal article" date="2020" name="bioRxiv">
        <title>Whole genome comparisons of ergot fungi reveals the divergence and evolution of species within the genus Claviceps are the result of varying mechanisms driving genome evolution and host range expansion.</title>
        <authorList>
            <person name="Wyka S.A."/>
            <person name="Mondo S.J."/>
            <person name="Liu M."/>
            <person name="Dettman J."/>
            <person name="Nalam V."/>
            <person name="Broders K.D."/>
        </authorList>
    </citation>
    <scope>NUCLEOTIDE SEQUENCE [LARGE SCALE GENOMIC DNA]</scope>
    <source>
        <strain evidence="14 15">Clav52</strain>
    </source>
</reference>
<evidence type="ECO:0000256" key="5">
    <source>
        <dbReference type="ARBA" id="ARBA00022491"/>
    </source>
</evidence>
<sequence length="1607" mass="176595">MTSRNPMSSQARQPQRGPGPMMQLQRPSNLAHRTASSSQQQCHSTPPPKRDLVSAANASMEPADAWSNRHMSIPRRQGSKLRLELSNDFVADEASPATEAPPTLSNPRIVLASSPEAMDIDKMSPTLSGSSQHDSIENNPMPMPRRRLPASSQTVPSTRPIMPATTTPAKKDARPKPYTVEIPAVAPRLASSDRKDIVKRDPFSKGLFSGHADFFPWSGAHHEDEWSTEAIQKGTWDRGSRDEVSPARLVIFPPLKQKCGLNALSTIFMGVLSQRRHRGQITSPWTFKPPPRVTLTDTKRESWVRDLANPAISLRRLSRTIPHGIRGRVLLDQCLNKDIPTERALWLAKVVGANDIRAFNRKGSGAPSVSGVDSKWLRDWTVCVEQFIEAVASAFGEPDWKSKVNYAIRLATSLYSEQLLDRDHYLEWIVSSLETSPQSRIPMWILIAQIHWPHLLQLRKCGRRLVSSLLHHLQAIEKDPDRDILIQLSDRLSTLAISLIKENPESFICPPAWQRFGETLRLHLPADDIVAQESYDNIKLRNERLSVTSTSSPTGGLPYLVLLLDSTLQGKRIHDLSSRCWESVEDKMEVVRGTMEWATSLHRPGAAKIYVAVGLIKAWDILQVNTTTVILDVLGCIGPDDNGRKKGMTHLVSELVQSGHFCVSQYMKWLIGRGGLHNAGEIDPVDGPCASRLLVDLPVYCLLREHTYERGNLLRRAGNYSVVDEENDTANAIECVDNSLGLAMYLGNSDVSRKPMSRKKLLRRVMNSSGAVQSAIGAHLCDAVTTRLSCDPRFVMTLDTFIPIRTMMETIEDFTKLADIVKSCSAGPDTEVLAACVDTINANLDIFMAMGSAETLFDVFAERLVSISRDQGTPIRALLAALSALAPRLPGRDDVAKQLALDLALNDRSNALDACSPVSDSMAAQAQTASGEVSEQIDKLLASGNVIDHPTMNRLFRYIAPKLEAGWVKLDDNRRIFASLLSKLRMLDAPHFDRLMADWISHIRTLKKRPPLPALFPLLVSLGCLSVATILHTANASSVVMAGGATESTMPKSATYLQEVLQMTTMKIVKMPTLDAEEAYRFRIQQQSATFDHAKALVLLIRNAIIEYAAMRHAPALAEDSWTPPLDSPECYDCLLETMRWVIVADAAMVARVLNVNALPSAARKVAHEMVTRLLLPGLPREASGDQNLSFEEVLRLADDLTKPFCQLKLNFDLSNKQPGAIKHDADGRGDADGPPRFDAFTKAMDNAIQSQNIMWTSMLPCLSEDITQGFSREAHTRFLDLIPTSKSSDTVMTDTSDLSQIRLAENLLGVIEAINSKHSPSSPPPFRQSSPLTDSLIDKLTNLWQVIACPGEDDVTLTKRRQVLENWLPILLRFITVNSICESSNSSINSNSSSSISNNTTTVPNSGGNNTTTTSIGSSSTAAAAAAAATPTSGPSTTTKPLSTATQEAKARIIIILCGLLLEMDTLPHEPVPTTRTLSSQVFDTAILLADSLTDDLRTLCAKTLLFLPGSPPSASTTSDWRMYYLLSTLPPTPTENLRLAHREKPSVPHTAAARGMGALYGIGPGSSERLGPFVMRRWETISEPTPTVGENDMSLSMGLFQAIRI</sequence>
<dbReference type="GO" id="GO:0006357">
    <property type="term" value="P:regulation of transcription by RNA polymerase II"/>
    <property type="evidence" value="ECO:0007669"/>
    <property type="project" value="InterPro"/>
</dbReference>
<evidence type="ECO:0000313" key="15">
    <source>
        <dbReference type="Proteomes" id="UP000707071"/>
    </source>
</evidence>
<proteinExistence type="inferred from homology"/>
<comment type="subunit">
    <text evidence="3">Component of the SRB8-11 complex, which itself associates with the Mediator complex.</text>
</comment>
<dbReference type="InterPro" id="IPR057344">
    <property type="entry name" value="ARM_SRB8"/>
</dbReference>
<dbReference type="PANTHER" id="PTHR46567:SF1">
    <property type="entry name" value="MEDIATOR OF RNA POLYMERASE II TRANSCRIPTION SUBUNIT 12"/>
    <property type="match status" value="1"/>
</dbReference>
<name>A0A9P7QIZ4_9HYPO</name>
<keyword evidence="15" id="KW-1185">Reference proteome</keyword>
<dbReference type="EMBL" id="SRRH01000291">
    <property type="protein sequence ID" value="KAG6291964.1"/>
    <property type="molecule type" value="Genomic_DNA"/>
</dbReference>
<evidence type="ECO:0000256" key="10">
    <source>
        <dbReference type="ARBA" id="ARBA00025661"/>
    </source>
</evidence>
<evidence type="ECO:0000256" key="3">
    <source>
        <dbReference type="ARBA" id="ARBA00011629"/>
    </source>
</evidence>
<comment type="similarity">
    <text evidence="2">Belongs to the Mediator complex subunit 12 family.</text>
</comment>
<evidence type="ECO:0000256" key="7">
    <source>
        <dbReference type="ARBA" id="ARBA00023159"/>
    </source>
</evidence>
<evidence type="ECO:0000256" key="11">
    <source>
        <dbReference type="ARBA" id="ARBA00032010"/>
    </source>
</evidence>
<feature type="compositionally biased region" description="Low complexity" evidence="12">
    <location>
        <begin position="1388"/>
        <end position="1440"/>
    </location>
</feature>
<dbReference type="Proteomes" id="UP000707071">
    <property type="component" value="Unassembled WGS sequence"/>
</dbReference>